<dbReference type="AlphaFoldDB" id="A0A060T109"/>
<comment type="caution">
    <text evidence="1">The sequence shown here is derived from an EMBL/GenBank/DDBJ whole genome shotgun (WGS) entry which is preliminary data.</text>
</comment>
<dbReference type="OrthoDB" id="2749534at2759"/>
<name>A0A060T109_PYCCI</name>
<protein>
    <submittedName>
        <fullName evidence="1">Uncharacterized protein</fullName>
    </submittedName>
</protein>
<gene>
    <name evidence="1" type="ORF">BN946_scf184701.g7</name>
</gene>
<reference evidence="1" key="1">
    <citation type="submission" date="2014-01" db="EMBL/GenBank/DDBJ databases">
        <title>The genome of the white-rot fungus Pycnoporus cinnabarinus: a basidiomycete model with a versatile arsenal for lignocellulosic biomass breakdown.</title>
        <authorList>
            <person name="Levasseur A."/>
            <person name="Lomascolo A."/>
            <person name="Ruiz-Duenas F.J."/>
            <person name="Uzan E."/>
            <person name="Piumi F."/>
            <person name="Kues U."/>
            <person name="Ram A.F.J."/>
            <person name="Murat C."/>
            <person name="Haon M."/>
            <person name="Benoit I."/>
            <person name="Arfi Y."/>
            <person name="Chevret D."/>
            <person name="Drula E."/>
            <person name="Kwon M.J."/>
            <person name="Gouret P."/>
            <person name="Lesage-Meessen L."/>
            <person name="Lombard V."/>
            <person name="Mariette J."/>
            <person name="Noirot C."/>
            <person name="Park J."/>
            <person name="Patyshakuliyeva A."/>
            <person name="Wieneger R.A.B."/>
            <person name="Wosten H.A.B."/>
            <person name="Martin F."/>
            <person name="Coutinho P.M."/>
            <person name="de Vries R."/>
            <person name="Martinez A.T."/>
            <person name="Klopp C."/>
            <person name="Pontarotti P."/>
            <person name="Henrissat B."/>
            <person name="Record E."/>
        </authorList>
    </citation>
    <scope>NUCLEOTIDE SEQUENCE [LARGE SCALE GENOMIC DNA]</scope>
    <source>
        <strain evidence="1">BRFM137</strain>
    </source>
</reference>
<organism evidence="1 2">
    <name type="scientific">Pycnoporus cinnabarinus</name>
    <name type="common">Cinnabar-red polypore</name>
    <name type="synonym">Trametes cinnabarina</name>
    <dbReference type="NCBI Taxonomy" id="5643"/>
    <lineage>
        <taxon>Eukaryota</taxon>
        <taxon>Fungi</taxon>
        <taxon>Dikarya</taxon>
        <taxon>Basidiomycota</taxon>
        <taxon>Agaricomycotina</taxon>
        <taxon>Agaricomycetes</taxon>
        <taxon>Polyporales</taxon>
        <taxon>Polyporaceae</taxon>
        <taxon>Trametes</taxon>
    </lineage>
</organism>
<sequence length="238" mass="25953">MFEYKRISVAGNLNGSIDLTLAFISPDADFSKIVPLAWKVFTLTDGGTSVLKSPIGSTLNRSAPHADTCTEVYNFPWSNIIGGCYAKMDSGTQVVSGHGYTQIPNGHSCSLLKDHSPPTELRQRKIQLVNRSRESADICGGFITDCNEPNEAFHPVVVFSEVLDQNPICLDYAPILHIWATLDFAQSQKLDESVTWIPPLWKGDLSKIGPADSEVSFTVKRVNGALVVEGPKVFVAKA</sequence>
<evidence type="ECO:0000313" key="2">
    <source>
        <dbReference type="Proteomes" id="UP000029665"/>
    </source>
</evidence>
<dbReference type="HOGENOM" id="CLU_1166343_0_0_1"/>
<evidence type="ECO:0000313" key="1">
    <source>
        <dbReference type="EMBL" id="CDO78209.1"/>
    </source>
</evidence>
<dbReference type="EMBL" id="CCBP010000732">
    <property type="protein sequence ID" value="CDO78209.1"/>
    <property type="molecule type" value="Genomic_DNA"/>
</dbReference>
<accession>A0A060T109</accession>
<keyword evidence="2" id="KW-1185">Reference proteome</keyword>
<proteinExistence type="predicted"/>
<dbReference type="Proteomes" id="UP000029665">
    <property type="component" value="Unassembled WGS sequence"/>
</dbReference>